<name>A0A328AZ20_9CAUL</name>
<dbReference type="GO" id="GO:0044718">
    <property type="term" value="P:siderophore transmembrane transport"/>
    <property type="evidence" value="ECO:0007669"/>
    <property type="project" value="TreeGrafter"/>
</dbReference>
<keyword evidence="9 10" id="KW-0998">Cell outer membrane</keyword>
<dbReference type="GO" id="GO:0015344">
    <property type="term" value="F:siderophore uptake transmembrane transporter activity"/>
    <property type="evidence" value="ECO:0007669"/>
    <property type="project" value="TreeGrafter"/>
</dbReference>
<dbReference type="Gene3D" id="2.170.130.10">
    <property type="entry name" value="TonB-dependent receptor, plug domain"/>
    <property type="match status" value="1"/>
</dbReference>
<evidence type="ECO:0000313" key="16">
    <source>
        <dbReference type="Proteomes" id="UP000249842"/>
    </source>
</evidence>
<evidence type="ECO:0000256" key="9">
    <source>
        <dbReference type="ARBA" id="ARBA00023237"/>
    </source>
</evidence>
<dbReference type="PANTHER" id="PTHR30069:SF53">
    <property type="entry name" value="COLICIN I RECEPTOR-RELATED"/>
    <property type="match status" value="1"/>
</dbReference>
<keyword evidence="16" id="KW-1185">Reference proteome</keyword>
<feature type="signal peptide" evidence="12">
    <location>
        <begin position="1"/>
        <end position="30"/>
    </location>
</feature>
<comment type="similarity">
    <text evidence="10 11">Belongs to the TonB-dependent receptor family.</text>
</comment>
<evidence type="ECO:0000256" key="6">
    <source>
        <dbReference type="ARBA" id="ARBA00023065"/>
    </source>
</evidence>
<evidence type="ECO:0000256" key="5">
    <source>
        <dbReference type="ARBA" id="ARBA00022729"/>
    </source>
</evidence>
<feature type="domain" description="TonB-dependent receptor-like beta-barrel" evidence="13">
    <location>
        <begin position="303"/>
        <end position="741"/>
    </location>
</feature>
<feature type="domain" description="TonB-dependent receptor plug" evidence="14">
    <location>
        <begin position="51"/>
        <end position="164"/>
    </location>
</feature>
<gene>
    <name evidence="15" type="ORF">DJ021_08475</name>
</gene>
<reference evidence="16" key="1">
    <citation type="submission" date="2018-05" db="EMBL/GenBank/DDBJ databases">
        <authorList>
            <person name="Li X."/>
        </authorList>
    </citation>
    <scope>NUCLEOTIDE SEQUENCE [LARGE SCALE GENOMIC DNA]</scope>
    <source>
        <strain evidence="16">HKS-05</strain>
    </source>
</reference>
<evidence type="ECO:0000256" key="7">
    <source>
        <dbReference type="ARBA" id="ARBA00023077"/>
    </source>
</evidence>
<dbReference type="Proteomes" id="UP000249842">
    <property type="component" value="Unassembled WGS sequence"/>
</dbReference>
<dbReference type="Pfam" id="PF00593">
    <property type="entry name" value="TonB_dep_Rec_b-barrel"/>
    <property type="match status" value="1"/>
</dbReference>
<dbReference type="RefSeq" id="WP_111457130.1">
    <property type="nucleotide sequence ID" value="NZ_QFYP01000001.1"/>
</dbReference>
<keyword evidence="7 11" id="KW-0798">TonB box</keyword>
<dbReference type="InterPro" id="IPR039426">
    <property type="entry name" value="TonB-dep_rcpt-like"/>
</dbReference>
<keyword evidence="15" id="KW-0675">Receptor</keyword>
<accession>A0A328AZ20</accession>
<dbReference type="Gene3D" id="2.40.170.20">
    <property type="entry name" value="TonB-dependent receptor, beta-barrel domain"/>
    <property type="match status" value="1"/>
</dbReference>
<evidence type="ECO:0000259" key="13">
    <source>
        <dbReference type="Pfam" id="PF00593"/>
    </source>
</evidence>
<dbReference type="CDD" id="cd01347">
    <property type="entry name" value="ligand_gated_channel"/>
    <property type="match status" value="1"/>
</dbReference>
<evidence type="ECO:0000256" key="3">
    <source>
        <dbReference type="ARBA" id="ARBA00022452"/>
    </source>
</evidence>
<keyword evidence="8 10" id="KW-0472">Membrane</keyword>
<keyword evidence="2 10" id="KW-0813">Transport</keyword>
<feature type="chain" id="PRO_5016375869" evidence="12">
    <location>
        <begin position="31"/>
        <end position="765"/>
    </location>
</feature>
<dbReference type="InterPro" id="IPR037066">
    <property type="entry name" value="Plug_dom_sf"/>
</dbReference>
<dbReference type="InterPro" id="IPR036942">
    <property type="entry name" value="Beta-barrel_TonB_sf"/>
</dbReference>
<keyword evidence="5 12" id="KW-0732">Signal</keyword>
<organism evidence="15 16">
    <name type="scientific">Phenylobacterium hankyongense</name>
    <dbReference type="NCBI Taxonomy" id="1813876"/>
    <lineage>
        <taxon>Bacteria</taxon>
        <taxon>Pseudomonadati</taxon>
        <taxon>Pseudomonadota</taxon>
        <taxon>Alphaproteobacteria</taxon>
        <taxon>Caulobacterales</taxon>
        <taxon>Caulobacteraceae</taxon>
        <taxon>Phenylobacterium</taxon>
    </lineage>
</organism>
<dbReference type="EMBL" id="QFYP01000001">
    <property type="protein sequence ID" value="RAK59837.1"/>
    <property type="molecule type" value="Genomic_DNA"/>
</dbReference>
<evidence type="ECO:0000256" key="8">
    <source>
        <dbReference type="ARBA" id="ARBA00023136"/>
    </source>
</evidence>
<proteinExistence type="inferred from homology"/>
<dbReference type="AlphaFoldDB" id="A0A328AZ20"/>
<protein>
    <submittedName>
        <fullName evidence="15">TonB-dependent receptor</fullName>
    </submittedName>
</protein>
<dbReference type="PROSITE" id="PS52016">
    <property type="entry name" value="TONB_DEPENDENT_REC_3"/>
    <property type="match status" value="1"/>
</dbReference>
<dbReference type="OrthoDB" id="9764669at2"/>
<evidence type="ECO:0000259" key="14">
    <source>
        <dbReference type="Pfam" id="PF07715"/>
    </source>
</evidence>
<keyword evidence="3 10" id="KW-1134">Transmembrane beta strand</keyword>
<evidence type="ECO:0000256" key="12">
    <source>
        <dbReference type="SAM" id="SignalP"/>
    </source>
</evidence>
<evidence type="ECO:0000256" key="10">
    <source>
        <dbReference type="PROSITE-ProRule" id="PRU01360"/>
    </source>
</evidence>
<comment type="subcellular location">
    <subcellularLocation>
        <location evidence="1 10">Cell outer membrane</location>
        <topology evidence="1 10">Multi-pass membrane protein</topology>
    </subcellularLocation>
</comment>
<evidence type="ECO:0000256" key="2">
    <source>
        <dbReference type="ARBA" id="ARBA00022448"/>
    </source>
</evidence>
<dbReference type="Pfam" id="PF07715">
    <property type="entry name" value="Plug"/>
    <property type="match status" value="1"/>
</dbReference>
<comment type="caution">
    <text evidence="15">The sequence shown here is derived from an EMBL/GenBank/DDBJ whole genome shotgun (WGS) entry which is preliminary data.</text>
</comment>
<keyword evidence="4 10" id="KW-0812">Transmembrane</keyword>
<evidence type="ECO:0000256" key="11">
    <source>
        <dbReference type="RuleBase" id="RU003357"/>
    </source>
</evidence>
<dbReference type="PANTHER" id="PTHR30069">
    <property type="entry name" value="TONB-DEPENDENT OUTER MEMBRANE RECEPTOR"/>
    <property type="match status" value="1"/>
</dbReference>
<dbReference type="InterPro" id="IPR012910">
    <property type="entry name" value="Plug_dom"/>
</dbReference>
<dbReference type="InterPro" id="IPR000531">
    <property type="entry name" value="Beta-barrel_TonB"/>
</dbReference>
<evidence type="ECO:0000313" key="15">
    <source>
        <dbReference type="EMBL" id="RAK59837.1"/>
    </source>
</evidence>
<sequence length="765" mass="81920">MPSRSRAPARALFAAAAALTPALAPALAHADEAPPTTISGVVVQGQAPDAAQPLSTTSLDAERITRTINATTVEDTLKYLPSLLVRRRHIGDTQAPLATRTSGVGSSARSLIYADGVLLSALIGNNNSNASPRWSMVSADEVERVDVRYGPFSAAYPGNSIGAVVEFTTRKPEQLEGEARAAAGWQTFSHYGSRTDAPTYEASASAGDRRGPFWWRVSLNHLDSESQPLTYITATRPAATSTAGQPVTGAVADLSRTGAPIVVLGEGGLEHQVQDNAKLKLGWEITPHLEASYLVGYFGQDDDAGVRSYLRDASGASVYAGALNLGGYAYNVAPGAFANGLYRLKESHWMQALSLTGAPSAAFSWQAVATLYDYATDEQRSPSALPGGLSGGPGSILDLSGTGWRTFDLQAGWRPGGAQAFRAGLHYDLYELASNRYDTADWQGGAKGALAAASLGKTETQALWLEDAIRFTPAVDLTLGVRFERWRAFAGLSYSRTPPLNVSQPTLSADRTSPKAVLAWTPNDAWRATASVGLAYRFPTVSELYQAITTGPTLSVPDPNLAPERAVSSEVAVERRFASGRARLSLFTEDVSDALIAQTAAISPGSTTLVSFVQNIDIVRSRGAEAVVEWRDAFVRGLDLSASATFVDSKIARDPVLPAAQGKRTPQVPRFRWTAVASWRATERLTLTGAARYSDRVYATIDNSDPLTHTYQGFDGYLVADVRATYRLNDHWSAAVGVDNLGGRDYFLFHPFPQRSALAEIKYVY</sequence>
<dbReference type="GO" id="GO:0009279">
    <property type="term" value="C:cell outer membrane"/>
    <property type="evidence" value="ECO:0007669"/>
    <property type="project" value="UniProtKB-SubCell"/>
</dbReference>
<evidence type="ECO:0000256" key="1">
    <source>
        <dbReference type="ARBA" id="ARBA00004571"/>
    </source>
</evidence>
<keyword evidence="6" id="KW-0406">Ion transport</keyword>
<evidence type="ECO:0000256" key="4">
    <source>
        <dbReference type="ARBA" id="ARBA00022692"/>
    </source>
</evidence>
<dbReference type="SUPFAM" id="SSF56935">
    <property type="entry name" value="Porins"/>
    <property type="match status" value="1"/>
</dbReference>